<dbReference type="Proteomes" id="UP000183203">
    <property type="component" value="Unassembled WGS sequence"/>
</dbReference>
<feature type="domain" description="GmrSD restriction endonucleases N-terminal" evidence="1">
    <location>
        <begin position="20"/>
        <end position="177"/>
    </location>
</feature>
<dbReference type="AlphaFoldDB" id="A0A1G6MJG6"/>
<dbReference type="PANTHER" id="PTHR39639:SF1">
    <property type="entry name" value="DUF262 DOMAIN-CONTAINING PROTEIN"/>
    <property type="match status" value="1"/>
</dbReference>
<dbReference type="Pfam" id="PF04326">
    <property type="entry name" value="SLFN_AlbA_2"/>
    <property type="match status" value="1"/>
</dbReference>
<dbReference type="InterPro" id="IPR038461">
    <property type="entry name" value="Schlafen_AlbA_2_dom_sf"/>
</dbReference>
<evidence type="ECO:0000259" key="1">
    <source>
        <dbReference type="Pfam" id="PF03235"/>
    </source>
</evidence>
<organism evidence="3 4">
    <name type="scientific">Microbacterium enclense</name>
    <dbReference type="NCBI Taxonomy" id="993073"/>
    <lineage>
        <taxon>Bacteria</taxon>
        <taxon>Bacillati</taxon>
        <taxon>Actinomycetota</taxon>
        <taxon>Actinomycetes</taxon>
        <taxon>Micrococcales</taxon>
        <taxon>Microbacteriaceae</taxon>
        <taxon>Microbacterium</taxon>
    </lineage>
</organism>
<accession>A0A1G6MJG6</accession>
<name>A0A1G6MJG6_9MICO</name>
<evidence type="ECO:0000313" key="3">
    <source>
        <dbReference type="EMBL" id="SDC55611.1"/>
    </source>
</evidence>
<sequence length="600" mass="67090">MGGIVVARKSTELTVLGQSLQNLFTQYSSGTFVVNRRYQRKLVWAVEEKQSLVDSVRNNLPIPLVLLAENSSDGASRLEIIDGLQRLNAIFSFIENEYPYADGYFDLETLADTKFKRDRGELVQKTPVLDREMCLAIVNYQLPVSTYRSATEESVDEVFRRINSSGRKLSLQEIRQAGVTSDFANLVRRISASVRGDASLSDNVALSEMPRISITNRDLPYGISSDSVFWVANGILDKEAVRESRDEELVLDILLDLILDTTRGSGSAYRNSAYGRDDNATTSAGVVASRLNTLGAENVERSFLLTLDVIKQTIRAAGKPWAEFVITQKNSRGIPRYFHATFVAIHELIVGEGLEVADVDGLTKRLDHFWDGDLKIPGGGGNWGANRKRPLFDAVKGILRSYFKPSDDPISLRTKATATEFEIELQMALTETALFELKQGFTRLDESKAWDDAAFESVLRTASAMANHGPDAHGFIIFGVADRKEHADRIKEIYDVAPLEVSEFFVTGTQHELTALGRNRDEQMRWLVQRIKQSKLDEGFASQLAGTLVPFDYQGYLIWTMRPKALSAPTPWDGKFHVREGNSTREVQGSAVIDLIRRYP</sequence>
<dbReference type="OrthoDB" id="9787127at2"/>
<feature type="domain" description="Schlafen AlbA-2" evidence="2">
    <location>
        <begin position="433"/>
        <end position="587"/>
    </location>
</feature>
<dbReference type="InterPro" id="IPR004919">
    <property type="entry name" value="GmrSD_N"/>
</dbReference>
<gene>
    <name evidence="3" type="ORF">SAMN05216418_2536</name>
</gene>
<dbReference type="STRING" id="993073.AS029_11315"/>
<protein>
    <submittedName>
        <fullName evidence="3">Uncharacterized protein</fullName>
    </submittedName>
</protein>
<evidence type="ECO:0000313" key="4">
    <source>
        <dbReference type="Proteomes" id="UP000183203"/>
    </source>
</evidence>
<dbReference type="EMBL" id="FMYG01000005">
    <property type="protein sequence ID" value="SDC55611.1"/>
    <property type="molecule type" value="Genomic_DNA"/>
</dbReference>
<proteinExistence type="predicted"/>
<dbReference type="InterPro" id="IPR007421">
    <property type="entry name" value="Schlafen_AlbA_2_dom"/>
</dbReference>
<reference evidence="3 4" key="1">
    <citation type="submission" date="2016-09" db="EMBL/GenBank/DDBJ databases">
        <authorList>
            <person name="Capua I."/>
            <person name="De Benedictis P."/>
            <person name="Joannis T."/>
            <person name="Lombin L.H."/>
            <person name="Cattoli G."/>
        </authorList>
    </citation>
    <scope>NUCLEOTIDE SEQUENCE [LARGE SCALE GENOMIC DNA]</scope>
    <source>
        <strain evidence="3 4">NIO-1002</strain>
    </source>
</reference>
<dbReference type="Pfam" id="PF03235">
    <property type="entry name" value="GmrSD_N"/>
    <property type="match status" value="1"/>
</dbReference>
<dbReference type="Gene3D" id="3.30.950.30">
    <property type="entry name" value="Schlafen, AAA domain"/>
    <property type="match status" value="1"/>
</dbReference>
<evidence type="ECO:0000259" key="2">
    <source>
        <dbReference type="Pfam" id="PF04326"/>
    </source>
</evidence>
<dbReference type="PANTHER" id="PTHR39639">
    <property type="entry name" value="CHROMOSOME 16, WHOLE GENOME SHOTGUN SEQUENCE"/>
    <property type="match status" value="1"/>
</dbReference>